<dbReference type="AlphaFoldDB" id="A0A1H5AGG0"/>
<gene>
    <name evidence="3" type="ORF">SAMN04490356_8350</name>
</gene>
<dbReference type="SMART" id="SM00829">
    <property type="entry name" value="PKS_ER"/>
    <property type="match status" value="1"/>
</dbReference>
<dbReference type="Gene3D" id="3.90.180.10">
    <property type="entry name" value="Medium-chain alcohol dehydrogenases, catalytic domain"/>
    <property type="match status" value="1"/>
</dbReference>
<dbReference type="SUPFAM" id="SSF50129">
    <property type="entry name" value="GroES-like"/>
    <property type="match status" value="1"/>
</dbReference>
<evidence type="ECO:0000313" key="3">
    <source>
        <dbReference type="EMBL" id="SED41417.1"/>
    </source>
</evidence>
<dbReference type="Pfam" id="PF08240">
    <property type="entry name" value="ADH_N"/>
    <property type="match status" value="1"/>
</dbReference>
<accession>A0A1H5AGG0</accession>
<evidence type="ECO:0000256" key="1">
    <source>
        <dbReference type="ARBA" id="ARBA00022857"/>
    </source>
</evidence>
<dbReference type="EMBL" id="FNST01000002">
    <property type="protein sequence ID" value="SED41417.1"/>
    <property type="molecule type" value="Genomic_DNA"/>
</dbReference>
<feature type="domain" description="Enoyl reductase (ER)" evidence="2">
    <location>
        <begin position="10"/>
        <end position="318"/>
    </location>
</feature>
<dbReference type="RefSeq" id="WP_093468819.1">
    <property type="nucleotide sequence ID" value="NZ_FNST01000002.1"/>
</dbReference>
<dbReference type="PANTHER" id="PTHR44154">
    <property type="entry name" value="QUINONE OXIDOREDUCTASE"/>
    <property type="match status" value="1"/>
</dbReference>
<sequence>MKAVGVFGYGDPEVLEVVDIPLPEVGPGQIRVRVHAVSVNPSDVLLRRGFTDPMLAGRLTPPYRPGMDAAGVVDEIGRDTVTDLHVGDRVMAIVIPVDPSGGAYAEYLVLDARQVVRAPAGTTHAEAATLPMNGLTARRALDVLDLAPGDWIAVTGAAGALGGYTVQLAKADGLRVVADAAPADEELVRSLGADRVVGRGPGVAERIREVVPGGVEAVMDAAVLGPEALAAVRPGGQIALARSEGEPGTSPLGDTGKVAVRNVFVPDYRYAHGKLDSLRVLAEEGRITLRVAAEYPADQAADAHRRFEAGGVRGRLVLRF</sequence>
<proteinExistence type="predicted"/>
<dbReference type="GO" id="GO:0016491">
    <property type="term" value="F:oxidoreductase activity"/>
    <property type="evidence" value="ECO:0007669"/>
    <property type="project" value="InterPro"/>
</dbReference>
<evidence type="ECO:0000313" key="4">
    <source>
        <dbReference type="Proteomes" id="UP000198609"/>
    </source>
</evidence>
<dbReference type="InterPro" id="IPR051603">
    <property type="entry name" value="Zinc-ADH_QOR/CCCR"/>
</dbReference>
<dbReference type="Gene3D" id="3.40.50.720">
    <property type="entry name" value="NAD(P)-binding Rossmann-like Domain"/>
    <property type="match status" value="1"/>
</dbReference>
<dbReference type="InterPro" id="IPR011032">
    <property type="entry name" value="GroES-like_sf"/>
</dbReference>
<organism evidence="3 4">
    <name type="scientific">Streptomyces melanosporofaciens</name>
    <dbReference type="NCBI Taxonomy" id="67327"/>
    <lineage>
        <taxon>Bacteria</taxon>
        <taxon>Bacillati</taxon>
        <taxon>Actinomycetota</taxon>
        <taxon>Actinomycetes</taxon>
        <taxon>Kitasatosporales</taxon>
        <taxon>Streptomycetaceae</taxon>
        <taxon>Streptomyces</taxon>
        <taxon>Streptomyces violaceusniger group</taxon>
    </lineage>
</organism>
<dbReference type="SUPFAM" id="SSF51735">
    <property type="entry name" value="NAD(P)-binding Rossmann-fold domains"/>
    <property type="match status" value="1"/>
</dbReference>
<protein>
    <submittedName>
        <fullName evidence="3">NADPH:quinone reductase</fullName>
    </submittedName>
</protein>
<reference evidence="4" key="1">
    <citation type="submission" date="2016-10" db="EMBL/GenBank/DDBJ databases">
        <authorList>
            <person name="Varghese N."/>
            <person name="Submissions S."/>
        </authorList>
    </citation>
    <scope>NUCLEOTIDE SEQUENCE [LARGE SCALE GENOMIC DNA]</scope>
    <source>
        <strain evidence="4">DSM 40318</strain>
    </source>
</reference>
<dbReference type="CDD" id="cd05289">
    <property type="entry name" value="MDR_like_2"/>
    <property type="match status" value="1"/>
</dbReference>
<dbReference type="Proteomes" id="UP000198609">
    <property type="component" value="Unassembled WGS sequence"/>
</dbReference>
<keyword evidence="4" id="KW-1185">Reference proteome</keyword>
<dbReference type="PANTHER" id="PTHR44154:SF1">
    <property type="entry name" value="QUINONE OXIDOREDUCTASE"/>
    <property type="match status" value="1"/>
</dbReference>
<dbReference type="InterPro" id="IPR013154">
    <property type="entry name" value="ADH-like_N"/>
</dbReference>
<name>A0A1H5AGG0_STRMJ</name>
<dbReference type="InterPro" id="IPR036291">
    <property type="entry name" value="NAD(P)-bd_dom_sf"/>
</dbReference>
<dbReference type="InterPro" id="IPR020843">
    <property type="entry name" value="ER"/>
</dbReference>
<evidence type="ECO:0000259" key="2">
    <source>
        <dbReference type="SMART" id="SM00829"/>
    </source>
</evidence>
<keyword evidence="1" id="KW-0521">NADP</keyword>
<dbReference type="Pfam" id="PF13602">
    <property type="entry name" value="ADH_zinc_N_2"/>
    <property type="match status" value="1"/>
</dbReference>